<dbReference type="Gene3D" id="3.40.50.300">
    <property type="entry name" value="P-loop containing nucleotide triphosphate hydrolases"/>
    <property type="match status" value="1"/>
</dbReference>
<dbReference type="SMART" id="SM00382">
    <property type="entry name" value="AAA"/>
    <property type="match status" value="1"/>
</dbReference>
<sequence>MEFEVLGPVRILRDGQEAALSGQMQRVLVSMLLLHANRPASIDLLSNALWGGEPDDRALQRLQLHVHRLRQTLGEPERVVFDPGGYRLTVLPGELDAERFESLVTEAIEVATAEPERCTSLIRKALDMWRGTPYQGVDFHELTGEADRLQELRMVAMEELYAAEIACGRHASAVGKLTELARQHPLRERLQALLMTALYKGGRQADALAVYRTAREMLVEELGLEPGPELHALERQILAGEPIGEAVRVPPRTVPAQLPHNVSGFVGRDAELAELDRLLQDNDGARIAVIAGTAGVGKTALAVRWAHEIKDRFPDGQLYVDLRGYGPGQPIPSFDVLAGFLRAFGVEGAAIPQDVDERAARLRSLLDQRRVLIVLDNAATVEHVRPLLPGASSCFVVVTSRDALSGLVVREGAHRVGLDRMTVGEAQGLVDGLMGRARDVDAATTTRLIEHCARLPLALRIAAERIRERPGTRAADLVAELEQAEPRLDLLDAGGDEQTSMRAVFSWSYRQLDDDAALMFRSCGLHPGHDIDLYALTALMGHPSIHAAQQSIATLARAHLVDETTDGRYRLHDLLRVYAAELAVTTEGEEERRSALARLFDYYVYTAWRAMEIFAPQEAEIRPGFAPSVATAPNLDSYESAVRWLETERPNLVTLADRAVEMGLGEYATDISAILWRFLDLGSFLDDSRRLHTTALEEARRRNDRTGEGIALRAVGLVSHRMDRYDEATEYLERALALHTELGNTKLQAGILNDLAGVEHIVGRVDEAVEHLQRSLELFRAAGCRPLEVKPLCNLAFNYRRQGRRAEAFECLEQALTIAEESGNRPGQAHALVNLVKVCRDAGRLQEAIEYAHRVLTLSRDSGIHNVRAYVLDHLGAVYLQLGDVIQAARHHQEALVSARTTGDHDLEARALNGLAEVHVAAGEVAEGERAHREALAVAGDVGIRHEEARARAGLGEICARRGDLEDAAEHWRQAYDIFRSLQAPEAEDLRLKLAESTNKVG</sequence>
<evidence type="ECO:0000256" key="4">
    <source>
        <dbReference type="ARBA" id="ARBA00023163"/>
    </source>
</evidence>
<dbReference type="GO" id="GO:0000160">
    <property type="term" value="P:phosphorelay signal transduction system"/>
    <property type="evidence" value="ECO:0007669"/>
    <property type="project" value="InterPro"/>
</dbReference>
<dbReference type="PRINTS" id="PR00364">
    <property type="entry name" value="DISEASERSIST"/>
</dbReference>
<keyword evidence="9" id="KW-1185">Reference proteome</keyword>
<dbReference type="SUPFAM" id="SSF48452">
    <property type="entry name" value="TPR-like"/>
    <property type="match status" value="3"/>
</dbReference>
<protein>
    <submittedName>
        <fullName evidence="8">Tetratricopeptide repeat protein</fullName>
    </submittedName>
</protein>
<dbReference type="GO" id="GO:0006355">
    <property type="term" value="P:regulation of DNA-templated transcription"/>
    <property type="evidence" value="ECO:0007669"/>
    <property type="project" value="InterPro"/>
</dbReference>
<evidence type="ECO:0000313" key="9">
    <source>
        <dbReference type="Proteomes" id="UP000475214"/>
    </source>
</evidence>
<dbReference type="SUPFAM" id="SSF52540">
    <property type="entry name" value="P-loop containing nucleoside triphosphate hydrolases"/>
    <property type="match status" value="1"/>
</dbReference>
<reference evidence="8 9" key="1">
    <citation type="submission" date="2020-02" db="EMBL/GenBank/DDBJ databases">
        <authorList>
            <person name="Li X.-J."/>
            <person name="Han X.-M."/>
        </authorList>
    </citation>
    <scope>NUCLEOTIDE SEQUENCE [LARGE SCALE GENOMIC DNA]</scope>
    <source>
        <strain evidence="8 9">CCTCC AB 2017055</strain>
    </source>
</reference>
<dbReference type="InterPro" id="IPR005158">
    <property type="entry name" value="BTAD"/>
</dbReference>
<dbReference type="InterPro" id="IPR001867">
    <property type="entry name" value="OmpR/PhoB-type_DNA-bd"/>
</dbReference>
<dbReference type="SMART" id="SM00862">
    <property type="entry name" value="Trans_reg_C"/>
    <property type="match status" value="1"/>
</dbReference>
<comment type="similarity">
    <text evidence="1">Belongs to the AfsR/DnrI/RedD regulatory family.</text>
</comment>
<proteinExistence type="inferred from homology"/>
<keyword evidence="3 6" id="KW-0238">DNA-binding</keyword>
<feature type="domain" description="OmpR/PhoB-type" evidence="7">
    <location>
        <begin position="1"/>
        <end position="90"/>
    </location>
</feature>
<evidence type="ECO:0000259" key="7">
    <source>
        <dbReference type="PROSITE" id="PS51755"/>
    </source>
</evidence>
<dbReference type="InterPro" id="IPR036388">
    <property type="entry name" value="WH-like_DNA-bd_sf"/>
</dbReference>
<dbReference type="InterPro" id="IPR003593">
    <property type="entry name" value="AAA+_ATPase"/>
</dbReference>
<dbReference type="AlphaFoldDB" id="A0A6L9S713"/>
<gene>
    <name evidence="8" type="ORF">G1H10_13860</name>
</gene>
<dbReference type="CDD" id="cd15831">
    <property type="entry name" value="BTAD"/>
    <property type="match status" value="1"/>
</dbReference>
<dbReference type="Gene3D" id="1.10.10.10">
    <property type="entry name" value="Winged helix-like DNA-binding domain superfamily/Winged helix DNA-binding domain"/>
    <property type="match status" value="1"/>
</dbReference>
<dbReference type="Pfam" id="PF00931">
    <property type="entry name" value="NB-ARC"/>
    <property type="match status" value="1"/>
</dbReference>
<dbReference type="SMART" id="SM01043">
    <property type="entry name" value="BTAD"/>
    <property type="match status" value="1"/>
</dbReference>
<dbReference type="PROSITE" id="PS51755">
    <property type="entry name" value="OMPR_PHOB"/>
    <property type="match status" value="1"/>
</dbReference>
<dbReference type="InterPro" id="IPR002182">
    <property type="entry name" value="NB-ARC"/>
</dbReference>
<evidence type="ECO:0000256" key="3">
    <source>
        <dbReference type="ARBA" id="ARBA00023125"/>
    </source>
</evidence>
<organism evidence="8 9">
    <name type="scientific">Phytoactinopolyspora halotolerans</name>
    <dbReference type="NCBI Taxonomy" id="1981512"/>
    <lineage>
        <taxon>Bacteria</taxon>
        <taxon>Bacillati</taxon>
        <taxon>Actinomycetota</taxon>
        <taxon>Actinomycetes</taxon>
        <taxon>Jiangellales</taxon>
        <taxon>Jiangellaceae</taxon>
        <taxon>Phytoactinopolyspora</taxon>
    </lineage>
</organism>
<dbReference type="PANTHER" id="PTHR35807">
    <property type="entry name" value="TRANSCRIPTIONAL REGULATOR REDD-RELATED"/>
    <property type="match status" value="1"/>
</dbReference>
<dbReference type="Gene3D" id="1.25.40.10">
    <property type="entry name" value="Tetratricopeptide repeat domain"/>
    <property type="match status" value="3"/>
</dbReference>
<dbReference type="Pfam" id="PF13424">
    <property type="entry name" value="TPR_12"/>
    <property type="match status" value="2"/>
</dbReference>
<dbReference type="InterPro" id="IPR019734">
    <property type="entry name" value="TPR_rpt"/>
</dbReference>
<evidence type="ECO:0000256" key="6">
    <source>
        <dbReference type="PROSITE-ProRule" id="PRU01091"/>
    </source>
</evidence>
<dbReference type="InterPro" id="IPR051677">
    <property type="entry name" value="AfsR-DnrI-RedD_regulator"/>
</dbReference>
<dbReference type="InterPro" id="IPR027417">
    <property type="entry name" value="P-loop_NTPase"/>
</dbReference>
<keyword evidence="2" id="KW-0805">Transcription regulation</keyword>
<dbReference type="Pfam" id="PF03704">
    <property type="entry name" value="BTAD"/>
    <property type="match status" value="1"/>
</dbReference>
<feature type="DNA-binding region" description="OmpR/PhoB-type" evidence="6">
    <location>
        <begin position="1"/>
        <end position="90"/>
    </location>
</feature>
<dbReference type="InterPro" id="IPR016032">
    <property type="entry name" value="Sig_transdc_resp-reg_C-effctor"/>
</dbReference>
<dbReference type="Proteomes" id="UP000475214">
    <property type="component" value="Unassembled WGS sequence"/>
</dbReference>
<evidence type="ECO:0000256" key="1">
    <source>
        <dbReference type="ARBA" id="ARBA00005820"/>
    </source>
</evidence>
<dbReference type="SUPFAM" id="SSF46894">
    <property type="entry name" value="C-terminal effector domain of the bipartite response regulators"/>
    <property type="match status" value="1"/>
</dbReference>
<evidence type="ECO:0000256" key="2">
    <source>
        <dbReference type="ARBA" id="ARBA00023015"/>
    </source>
</evidence>
<dbReference type="InterPro" id="IPR011990">
    <property type="entry name" value="TPR-like_helical_dom_sf"/>
</dbReference>
<dbReference type="EMBL" id="JAAGOA010000008">
    <property type="protein sequence ID" value="NEE01255.1"/>
    <property type="molecule type" value="Genomic_DNA"/>
</dbReference>
<dbReference type="GO" id="GO:0043531">
    <property type="term" value="F:ADP binding"/>
    <property type="evidence" value="ECO:0007669"/>
    <property type="project" value="InterPro"/>
</dbReference>
<dbReference type="GO" id="GO:0003677">
    <property type="term" value="F:DNA binding"/>
    <property type="evidence" value="ECO:0007669"/>
    <property type="project" value="UniProtKB-UniRule"/>
</dbReference>
<keyword evidence="4" id="KW-0804">Transcription</keyword>
<name>A0A6L9S713_9ACTN</name>
<evidence type="ECO:0000256" key="5">
    <source>
        <dbReference type="PROSITE-ProRule" id="PRU00339"/>
    </source>
</evidence>
<dbReference type="Pfam" id="PF13176">
    <property type="entry name" value="TPR_7"/>
    <property type="match status" value="2"/>
</dbReference>
<dbReference type="PROSITE" id="PS50005">
    <property type="entry name" value="TPR"/>
    <property type="match status" value="1"/>
</dbReference>
<keyword evidence="5" id="KW-0802">TPR repeat</keyword>
<dbReference type="RefSeq" id="WP_163738494.1">
    <property type="nucleotide sequence ID" value="NZ_JAAGOA010000008.1"/>
</dbReference>
<accession>A0A6L9S713</accession>
<evidence type="ECO:0000313" key="8">
    <source>
        <dbReference type="EMBL" id="NEE01255.1"/>
    </source>
</evidence>
<dbReference type="PANTHER" id="PTHR35807:SF1">
    <property type="entry name" value="TRANSCRIPTIONAL REGULATOR REDD"/>
    <property type="match status" value="1"/>
</dbReference>
<comment type="caution">
    <text evidence="8">The sequence shown here is derived from an EMBL/GenBank/DDBJ whole genome shotgun (WGS) entry which is preliminary data.</text>
</comment>
<feature type="repeat" description="TPR" evidence="5">
    <location>
        <begin position="709"/>
        <end position="742"/>
    </location>
</feature>
<dbReference type="SMART" id="SM00028">
    <property type="entry name" value="TPR"/>
    <property type="match status" value="7"/>
</dbReference>